<accession>A0A0G3EIP5</accession>
<dbReference type="KEGG" id="vbl:L21SP4_01449"/>
<dbReference type="Pfam" id="PF13177">
    <property type="entry name" value="DNA_pol3_delta2"/>
    <property type="match status" value="1"/>
</dbReference>
<dbReference type="STRING" id="1307763.L21SP4_01449"/>
<dbReference type="OrthoDB" id="9811073at2"/>
<gene>
    <name evidence="1" type="primary">dnaX_2</name>
    <name evidence="1" type="ORF">L21SP4_01449</name>
</gene>
<dbReference type="GO" id="GO:0006261">
    <property type="term" value="P:DNA-templated DNA replication"/>
    <property type="evidence" value="ECO:0007669"/>
    <property type="project" value="TreeGrafter"/>
</dbReference>
<reference evidence="2" key="1">
    <citation type="submission" date="2015-02" db="EMBL/GenBank/DDBJ databases">
        <title>Description and complete genome sequence of the first cultured representative of the subdivision 5 of the Verrucomicrobia phylum.</title>
        <authorList>
            <person name="Spring S."/>
            <person name="Bunk B."/>
            <person name="Sproer C."/>
            <person name="Klenk H.-P."/>
        </authorList>
    </citation>
    <scope>NUCLEOTIDE SEQUENCE [LARGE SCALE GENOMIC DNA]</scope>
    <source>
        <strain evidence="2">L21-Fru-AB</strain>
    </source>
</reference>
<sequence>MTPGAEVTRPDTAGYDQAWEGVLRSRERGRLAHAYLIAGAPRGAALRLAESMIQILYCTADSPPCGVCSPCVRVAELAHPDVHRVEPKSKSRQIRVEDLREQVLTPISRTAYEGGWKAGLILSAECLHPAAQNKFLKTLEEPPDNTLLILIAERPGALLSTIRSRCQLLKPSGGGCVEADPRAASLADLLEAYPPSNPLEAEGLASRVCDLLDEAAAEAEAEVEREIGAEGEEPDRKEVEARIRTRTIEARNAVLAELISWVRDLWTLTVAGDCACLHFGGRREALARGASRLTPSTALHHLRTLERMSERLARLARRDRLIFEHTMRELSGGG</sequence>
<dbReference type="GO" id="GO:0003887">
    <property type="term" value="F:DNA-directed DNA polymerase activity"/>
    <property type="evidence" value="ECO:0007669"/>
    <property type="project" value="UniProtKB-EC"/>
</dbReference>
<dbReference type="Proteomes" id="UP000035268">
    <property type="component" value="Chromosome"/>
</dbReference>
<dbReference type="Gene3D" id="3.40.50.300">
    <property type="entry name" value="P-loop containing nucleotide triphosphate hydrolases"/>
    <property type="match status" value="1"/>
</dbReference>
<dbReference type="SUPFAM" id="SSF52540">
    <property type="entry name" value="P-loop containing nucleoside triphosphate hydrolases"/>
    <property type="match status" value="1"/>
</dbReference>
<reference evidence="1 2" key="2">
    <citation type="journal article" date="2016" name="ISME J.">
        <title>Characterization of the first cultured representative of Verrucomicrobia subdivision 5 indicates the proposal of a novel phylum.</title>
        <authorList>
            <person name="Spring S."/>
            <person name="Bunk B."/>
            <person name="Sproer C."/>
            <person name="Schumann P."/>
            <person name="Rohde M."/>
            <person name="Tindall B.J."/>
            <person name="Klenk H.P."/>
        </authorList>
    </citation>
    <scope>NUCLEOTIDE SEQUENCE [LARGE SCALE GENOMIC DNA]</scope>
    <source>
        <strain evidence="1 2">L21-Fru-AB</strain>
    </source>
</reference>
<dbReference type="GO" id="GO:0009360">
    <property type="term" value="C:DNA polymerase III complex"/>
    <property type="evidence" value="ECO:0007669"/>
    <property type="project" value="TreeGrafter"/>
</dbReference>
<dbReference type="EC" id="2.7.7.7" evidence="1"/>
<evidence type="ECO:0000313" key="2">
    <source>
        <dbReference type="Proteomes" id="UP000035268"/>
    </source>
</evidence>
<evidence type="ECO:0000313" key="1">
    <source>
        <dbReference type="EMBL" id="AKJ64695.1"/>
    </source>
</evidence>
<keyword evidence="1" id="KW-0548">Nucleotidyltransferase</keyword>
<organism evidence="1 2">
    <name type="scientific">Kiritimatiella glycovorans</name>
    <dbReference type="NCBI Taxonomy" id="1307763"/>
    <lineage>
        <taxon>Bacteria</taxon>
        <taxon>Pseudomonadati</taxon>
        <taxon>Kiritimatiellota</taxon>
        <taxon>Kiritimatiellia</taxon>
        <taxon>Kiritimatiellales</taxon>
        <taxon>Kiritimatiellaceae</taxon>
        <taxon>Kiritimatiella</taxon>
    </lineage>
</organism>
<proteinExistence type="predicted"/>
<dbReference type="PANTHER" id="PTHR11669:SF8">
    <property type="entry name" value="DNA POLYMERASE III SUBUNIT DELTA"/>
    <property type="match status" value="1"/>
</dbReference>
<protein>
    <submittedName>
        <fullName evidence="1">DNA polymerase III subunit tau</fullName>
        <ecNumber evidence="1">2.7.7.7</ecNumber>
    </submittedName>
</protein>
<dbReference type="RefSeq" id="WP_052881998.1">
    <property type="nucleotide sequence ID" value="NZ_CP010904.1"/>
</dbReference>
<keyword evidence="2" id="KW-1185">Reference proteome</keyword>
<name>A0A0G3EIP5_9BACT</name>
<dbReference type="PANTHER" id="PTHR11669">
    <property type="entry name" value="REPLICATION FACTOR C / DNA POLYMERASE III GAMMA-TAU SUBUNIT"/>
    <property type="match status" value="1"/>
</dbReference>
<dbReference type="EMBL" id="CP010904">
    <property type="protein sequence ID" value="AKJ64695.1"/>
    <property type="molecule type" value="Genomic_DNA"/>
</dbReference>
<dbReference type="AlphaFoldDB" id="A0A0G3EIP5"/>
<dbReference type="InterPro" id="IPR050238">
    <property type="entry name" value="DNA_Rep/Repair_Clamp_Loader"/>
</dbReference>
<dbReference type="InterPro" id="IPR027417">
    <property type="entry name" value="P-loop_NTPase"/>
</dbReference>
<keyword evidence="1" id="KW-0808">Transferase</keyword>